<dbReference type="GO" id="GO:0003677">
    <property type="term" value="F:DNA binding"/>
    <property type="evidence" value="ECO:0007669"/>
    <property type="project" value="UniProtKB-KW"/>
</dbReference>
<dbReference type="InterPro" id="IPR036390">
    <property type="entry name" value="WH_DNA-bd_sf"/>
</dbReference>
<dbReference type="NCBIfam" id="NF033788">
    <property type="entry name" value="HTH_metalloreg"/>
    <property type="match status" value="1"/>
</dbReference>
<dbReference type="InterPro" id="IPR051011">
    <property type="entry name" value="Metal_resp_trans_reg"/>
</dbReference>
<evidence type="ECO:0000256" key="1">
    <source>
        <dbReference type="ARBA" id="ARBA00023015"/>
    </source>
</evidence>
<proteinExistence type="predicted"/>
<feature type="compositionally biased region" description="Basic and acidic residues" evidence="4">
    <location>
        <begin position="146"/>
        <end position="162"/>
    </location>
</feature>
<sequence length="162" mass="17593">MHLIPADRAHRHLIDEHAVCDAIGGIGDAERVQTWAQRFALLSDPGRLSMLLAIRRVGSIAVTDLATATGISDTAVSQALRLLRTSGAVTAVKTGRVVRYRLRDHRIAELLDAMTTEQPSPAHPVPGPSAFEAPGETAQREVGAGDDARRRREHRAERVEGR</sequence>
<dbReference type="GO" id="GO:0003700">
    <property type="term" value="F:DNA-binding transcription factor activity"/>
    <property type="evidence" value="ECO:0007669"/>
    <property type="project" value="InterPro"/>
</dbReference>
<dbReference type="SUPFAM" id="SSF46785">
    <property type="entry name" value="Winged helix' DNA-binding domain"/>
    <property type="match status" value="1"/>
</dbReference>
<dbReference type="PRINTS" id="PR00778">
    <property type="entry name" value="HTHARSR"/>
</dbReference>
<dbReference type="Gene3D" id="1.10.10.10">
    <property type="entry name" value="Winged helix-like DNA-binding domain superfamily/Winged helix DNA-binding domain"/>
    <property type="match status" value="1"/>
</dbReference>
<dbReference type="PROSITE" id="PS50987">
    <property type="entry name" value="HTH_ARSR_2"/>
    <property type="match status" value="1"/>
</dbReference>
<dbReference type="OrthoDB" id="9810923at2"/>
<gene>
    <name evidence="6" type="ORF">D7D52_24790</name>
</gene>
<dbReference type="Pfam" id="PF01022">
    <property type="entry name" value="HTH_5"/>
    <property type="match status" value="1"/>
</dbReference>
<dbReference type="InterPro" id="IPR001845">
    <property type="entry name" value="HTH_ArsR_DNA-bd_dom"/>
</dbReference>
<dbReference type="InterPro" id="IPR011991">
    <property type="entry name" value="ArsR-like_HTH"/>
</dbReference>
<evidence type="ECO:0000256" key="4">
    <source>
        <dbReference type="SAM" id="MobiDB-lite"/>
    </source>
</evidence>
<name>A0A386ZGF0_9NOCA</name>
<dbReference type="AlphaFoldDB" id="A0A386ZGF0"/>
<reference evidence="6 7" key="1">
    <citation type="submission" date="2018-09" db="EMBL/GenBank/DDBJ databases">
        <title>Nocardia yunnanensis sp. nov., an actinomycete isolated from a soil sample.</title>
        <authorList>
            <person name="Zhang J."/>
        </authorList>
    </citation>
    <scope>NUCLEOTIDE SEQUENCE [LARGE SCALE GENOMIC DNA]</scope>
    <source>
        <strain evidence="6 7">CFHS0054</strain>
    </source>
</reference>
<feature type="region of interest" description="Disordered" evidence="4">
    <location>
        <begin position="115"/>
        <end position="162"/>
    </location>
</feature>
<dbReference type="SMART" id="SM00418">
    <property type="entry name" value="HTH_ARSR"/>
    <property type="match status" value="1"/>
</dbReference>
<evidence type="ECO:0000256" key="2">
    <source>
        <dbReference type="ARBA" id="ARBA00023125"/>
    </source>
</evidence>
<dbReference type="Proteomes" id="UP000267164">
    <property type="component" value="Chromosome"/>
</dbReference>
<evidence type="ECO:0000256" key="3">
    <source>
        <dbReference type="ARBA" id="ARBA00023163"/>
    </source>
</evidence>
<evidence type="ECO:0000259" key="5">
    <source>
        <dbReference type="PROSITE" id="PS50987"/>
    </source>
</evidence>
<feature type="domain" description="HTH arsR-type" evidence="5">
    <location>
        <begin position="27"/>
        <end position="122"/>
    </location>
</feature>
<keyword evidence="1" id="KW-0805">Transcription regulation</keyword>
<evidence type="ECO:0000313" key="6">
    <source>
        <dbReference type="EMBL" id="AYF76500.1"/>
    </source>
</evidence>
<dbReference type="PANTHER" id="PTHR43132">
    <property type="entry name" value="ARSENICAL RESISTANCE OPERON REPRESSOR ARSR-RELATED"/>
    <property type="match status" value="1"/>
</dbReference>
<dbReference type="InterPro" id="IPR036388">
    <property type="entry name" value="WH-like_DNA-bd_sf"/>
</dbReference>
<keyword evidence="7" id="KW-1185">Reference proteome</keyword>
<keyword evidence="2" id="KW-0238">DNA-binding</keyword>
<dbReference type="CDD" id="cd00090">
    <property type="entry name" value="HTH_ARSR"/>
    <property type="match status" value="1"/>
</dbReference>
<dbReference type="RefSeq" id="WP_120740075.1">
    <property type="nucleotide sequence ID" value="NZ_CP032568.1"/>
</dbReference>
<dbReference type="EMBL" id="CP032568">
    <property type="protein sequence ID" value="AYF76500.1"/>
    <property type="molecule type" value="Genomic_DNA"/>
</dbReference>
<protein>
    <submittedName>
        <fullName evidence="6">Transcriptional regulator</fullName>
    </submittedName>
</protein>
<evidence type="ECO:0000313" key="7">
    <source>
        <dbReference type="Proteomes" id="UP000267164"/>
    </source>
</evidence>
<accession>A0A386ZGF0</accession>
<dbReference type="KEGG" id="nyu:D7D52_24790"/>
<organism evidence="6 7">
    <name type="scientific">Nocardia yunnanensis</name>
    <dbReference type="NCBI Taxonomy" id="2382165"/>
    <lineage>
        <taxon>Bacteria</taxon>
        <taxon>Bacillati</taxon>
        <taxon>Actinomycetota</taxon>
        <taxon>Actinomycetes</taxon>
        <taxon>Mycobacteriales</taxon>
        <taxon>Nocardiaceae</taxon>
        <taxon>Nocardia</taxon>
    </lineage>
</organism>
<keyword evidence="3" id="KW-0804">Transcription</keyword>
<dbReference type="PANTHER" id="PTHR43132:SF6">
    <property type="entry name" value="HTH-TYPE TRANSCRIPTIONAL REPRESSOR CZRA"/>
    <property type="match status" value="1"/>
</dbReference>